<dbReference type="Proteomes" id="UP000003288">
    <property type="component" value="Unassembled WGS sequence"/>
</dbReference>
<protein>
    <submittedName>
        <fullName evidence="1">Uncharacterized protein</fullName>
    </submittedName>
</protein>
<accession>A0AAI9AH74</accession>
<name>A0AAI9AH74_9BACT</name>
<reference evidence="1 2" key="1">
    <citation type="journal article" date="2011" name="Stand. Genomic Sci.">
        <title>Draft genome sequence of Caminibacter mediatlanticus strain TB-2, an epsilonproteobacterium isolated from a deep-sea hydrothermal vent.</title>
        <authorList>
            <person name="Giovannelli D."/>
            <person name="Ferriera S."/>
            <person name="Johnson J."/>
            <person name="Kravitz S."/>
            <person name="Perez-Rodriguez I."/>
            <person name="Ricci J."/>
            <person name="O'Brien C."/>
            <person name="Voordeckers J.W."/>
            <person name="Bini E."/>
            <person name="Vetriani C."/>
        </authorList>
    </citation>
    <scope>NUCLEOTIDE SEQUENCE [LARGE SCALE GENOMIC DNA]</scope>
    <source>
        <strain evidence="1 2">TB-2</strain>
    </source>
</reference>
<evidence type="ECO:0000313" key="2">
    <source>
        <dbReference type="Proteomes" id="UP000003288"/>
    </source>
</evidence>
<gene>
    <name evidence="1" type="ORF">CMTB2_04817</name>
</gene>
<proteinExistence type="predicted"/>
<sequence length="304" mass="36742">MCVIKISSVEEEKDIEKNLRKFFLSNNYDIFTCEGLSINEKEINLFERFEVENNYLENFIIKIKNEKVCNFIKYIVNLVIKKNVYNKTHYEFIFKLLKNKNFQYNIIIHPTNCSKFLWIKLKLYENCESSILILHNCKTLSEEIFKITKKEENKKFRMVKNLKCIDKCLRENNTPYPGNFDGIIFNKTILQPMFIIEYSKVDWVYDKKYKFLESNNIIGHLRWYCKDKNGSGWKKDINRWQSLKNLSNFLNIPVYIIWWGTQKEEYTIGELKDVQNNCYESINIIEEQINKEELFNFFGKLLKK</sequence>
<dbReference type="AlphaFoldDB" id="A0AAI9AH74"/>
<dbReference type="RefSeq" id="WP_007474458.1">
    <property type="nucleotide sequence ID" value="NZ_ABCJ01000004.1"/>
</dbReference>
<organism evidence="1 2">
    <name type="scientific">Caminibacter mediatlanticus TB-2</name>
    <dbReference type="NCBI Taxonomy" id="391592"/>
    <lineage>
        <taxon>Bacteria</taxon>
        <taxon>Pseudomonadati</taxon>
        <taxon>Campylobacterota</taxon>
        <taxon>Epsilonproteobacteria</taxon>
        <taxon>Nautiliales</taxon>
        <taxon>Nautiliaceae</taxon>
        <taxon>Caminibacter</taxon>
    </lineage>
</organism>
<comment type="caution">
    <text evidence="1">The sequence shown here is derived from an EMBL/GenBank/DDBJ whole genome shotgun (WGS) entry which is preliminary data.</text>
</comment>
<dbReference type="EMBL" id="ABCJ01000004">
    <property type="protein sequence ID" value="EDM23578.1"/>
    <property type="molecule type" value="Genomic_DNA"/>
</dbReference>
<evidence type="ECO:0000313" key="1">
    <source>
        <dbReference type="EMBL" id="EDM23578.1"/>
    </source>
</evidence>